<dbReference type="PANTHER" id="PTHR33395">
    <property type="entry name" value="TRANSCRIPTASE, PUTATIVE-RELATED-RELATED"/>
    <property type="match status" value="1"/>
</dbReference>
<evidence type="ECO:0000313" key="2">
    <source>
        <dbReference type="Proteomes" id="UP000596742"/>
    </source>
</evidence>
<dbReference type="Proteomes" id="UP000596742">
    <property type="component" value="Unassembled WGS sequence"/>
</dbReference>
<gene>
    <name evidence="1" type="ORF">MGAL_10B072822</name>
</gene>
<keyword evidence="2" id="KW-1185">Reference proteome</keyword>
<dbReference type="SUPFAM" id="SSF56219">
    <property type="entry name" value="DNase I-like"/>
    <property type="match status" value="1"/>
</dbReference>
<dbReference type="EMBL" id="UYJE01001500">
    <property type="protein sequence ID" value="VDI02668.1"/>
    <property type="molecule type" value="Genomic_DNA"/>
</dbReference>
<evidence type="ECO:0008006" key="3">
    <source>
        <dbReference type="Google" id="ProtNLM"/>
    </source>
</evidence>
<sequence length="503" mass="58732">MLKDVGKLNFDVQIAMSDDDFVNLTGLTKQFDIVATHVTDLRNSEVHSIRTCLAILLVKLPTGPPKSLIGWIDKFEDEIKIAMKYNSDVILMGDFNINCLQPNKIPQRWLTALETYNFQQVIKEPTRVTNESKTLIDHIYVTSLSMVKEAHVSKYSISDHYPICMTRQEKLYDKKHSHSTITYRNFKTFNEQNYLKDLKSAPFQHIEFENDPSVCIEMWYNIFNNILNKHAPIVKKRVKKDRQPEWYNKEISYARKMRDKYHSLGMWAEYRFWRNRTKHIIDKSKQKYYNDMIKDSKDSKTLWKCIHSLNPSNPSKPHELITTGDHKTTDHKEIANTFNNYFTSCVEKLRHSRAPINSNFNTLTNYVQMKFLKKRHNKFIIPPVKVSELFAEITKLDVKTSSGTDNIGPKILKLSAPFIASSLTYIFNRMIDTGFNHMSHSVFAQSHTTPTAKTLFTGNNEDTAVLILDGTYIYIQKSSYHKFQKKTYMFSVPRCDTVNVEQL</sequence>
<name>A0A8B6CCS1_MYTGA</name>
<dbReference type="PANTHER" id="PTHR33395:SF22">
    <property type="entry name" value="REVERSE TRANSCRIPTASE DOMAIN-CONTAINING PROTEIN"/>
    <property type="match status" value="1"/>
</dbReference>
<dbReference type="InterPro" id="IPR036691">
    <property type="entry name" value="Endo/exonu/phosph_ase_sf"/>
</dbReference>
<evidence type="ECO:0000313" key="1">
    <source>
        <dbReference type="EMBL" id="VDI02668.1"/>
    </source>
</evidence>
<dbReference type="OrthoDB" id="5983572at2759"/>
<reference evidence="1" key="1">
    <citation type="submission" date="2018-11" db="EMBL/GenBank/DDBJ databases">
        <authorList>
            <person name="Alioto T."/>
            <person name="Alioto T."/>
        </authorList>
    </citation>
    <scope>NUCLEOTIDE SEQUENCE</scope>
</reference>
<proteinExistence type="predicted"/>
<comment type="caution">
    <text evidence="1">The sequence shown here is derived from an EMBL/GenBank/DDBJ whole genome shotgun (WGS) entry which is preliminary data.</text>
</comment>
<dbReference type="AlphaFoldDB" id="A0A8B6CCS1"/>
<organism evidence="1 2">
    <name type="scientific">Mytilus galloprovincialis</name>
    <name type="common">Mediterranean mussel</name>
    <dbReference type="NCBI Taxonomy" id="29158"/>
    <lineage>
        <taxon>Eukaryota</taxon>
        <taxon>Metazoa</taxon>
        <taxon>Spiralia</taxon>
        <taxon>Lophotrochozoa</taxon>
        <taxon>Mollusca</taxon>
        <taxon>Bivalvia</taxon>
        <taxon>Autobranchia</taxon>
        <taxon>Pteriomorphia</taxon>
        <taxon>Mytilida</taxon>
        <taxon>Mytiloidea</taxon>
        <taxon>Mytilidae</taxon>
        <taxon>Mytilinae</taxon>
        <taxon>Mytilus</taxon>
    </lineage>
</organism>
<protein>
    <recommendedName>
        <fullName evidence="3">Endonuclease/exonuclease/phosphatase domain-containing protein</fullName>
    </recommendedName>
</protein>
<dbReference type="Gene3D" id="3.60.10.10">
    <property type="entry name" value="Endonuclease/exonuclease/phosphatase"/>
    <property type="match status" value="1"/>
</dbReference>
<accession>A0A8B6CCS1</accession>